<dbReference type="OrthoDB" id="941679at2759"/>
<evidence type="ECO:0000313" key="9">
    <source>
        <dbReference type="EMBL" id="PVI06974.1"/>
    </source>
</evidence>
<reference evidence="9 10" key="1">
    <citation type="journal article" date="2018" name="Sci. Rep.">
        <title>Comparative genomics provides insights into the lifestyle and reveals functional heterogeneity of dark septate endophytic fungi.</title>
        <authorList>
            <person name="Knapp D.G."/>
            <person name="Nemeth J.B."/>
            <person name="Barry K."/>
            <person name="Hainaut M."/>
            <person name="Henrissat B."/>
            <person name="Johnson J."/>
            <person name="Kuo A."/>
            <person name="Lim J.H.P."/>
            <person name="Lipzen A."/>
            <person name="Nolan M."/>
            <person name="Ohm R.A."/>
            <person name="Tamas L."/>
            <person name="Grigoriev I.V."/>
            <person name="Spatafora J.W."/>
            <person name="Nagy L.G."/>
            <person name="Kovacs G.M."/>
        </authorList>
    </citation>
    <scope>NUCLEOTIDE SEQUENCE [LARGE SCALE GENOMIC DNA]</scope>
    <source>
        <strain evidence="9 10">DSE2036</strain>
    </source>
</reference>
<comment type="similarity">
    <text evidence="2">Belongs to the glycosyl hydrolase 17 family.</text>
</comment>
<dbReference type="PANTHER" id="PTHR16631">
    <property type="entry name" value="GLUCAN 1,3-BETA-GLUCOSIDASE"/>
    <property type="match status" value="1"/>
</dbReference>
<proteinExistence type="inferred from homology"/>
<evidence type="ECO:0000256" key="3">
    <source>
        <dbReference type="ARBA" id="ARBA00022512"/>
    </source>
</evidence>
<keyword evidence="6 9" id="KW-0378">Hydrolase</keyword>
<evidence type="ECO:0000256" key="6">
    <source>
        <dbReference type="ARBA" id="ARBA00022801"/>
    </source>
</evidence>
<name>A0A2V1EBD1_9PLEO</name>
<evidence type="ECO:0000256" key="8">
    <source>
        <dbReference type="SAM" id="SignalP"/>
    </source>
</evidence>
<evidence type="ECO:0000256" key="7">
    <source>
        <dbReference type="SAM" id="MobiDB-lite"/>
    </source>
</evidence>
<feature type="chain" id="PRO_5015939344" evidence="8">
    <location>
        <begin position="22"/>
        <end position="436"/>
    </location>
</feature>
<evidence type="ECO:0000256" key="2">
    <source>
        <dbReference type="ARBA" id="ARBA00008773"/>
    </source>
</evidence>
<dbReference type="GO" id="GO:0005975">
    <property type="term" value="P:carbohydrate metabolic process"/>
    <property type="evidence" value="ECO:0007669"/>
    <property type="project" value="InterPro"/>
</dbReference>
<dbReference type="Proteomes" id="UP000244855">
    <property type="component" value="Unassembled WGS sequence"/>
</dbReference>
<dbReference type="InterPro" id="IPR000490">
    <property type="entry name" value="Glyco_hydro_17"/>
</dbReference>
<feature type="signal peptide" evidence="8">
    <location>
        <begin position="1"/>
        <end position="21"/>
    </location>
</feature>
<dbReference type="Gene3D" id="3.20.20.80">
    <property type="entry name" value="Glycosidases"/>
    <property type="match status" value="1"/>
</dbReference>
<dbReference type="EMBL" id="KZ805306">
    <property type="protein sequence ID" value="PVI06974.1"/>
    <property type="molecule type" value="Genomic_DNA"/>
</dbReference>
<dbReference type="InterPro" id="IPR050732">
    <property type="entry name" value="Beta-glucan_modifiers"/>
</dbReference>
<feature type="compositionally biased region" description="Polar residues" evidence="7">
    <location>
        <begin position="119"/>
        <end position="162"/>
    </location>
</feature>
<evidence type="ECO:0000256" key="4">
    <source>
        <dbReference type="ARBA" id="ARBA00022525"/>
    </source>
</evidence>
<evidence type="ECO:0000256" key="1">
    <source>
        <dbReference type="ARBA" id="ARBA00004191"/>
    </source>
</evidence>
<dbReference type="GO" id="GO:0005576">
    <property type="term" value="C:extracellular region"/>
    <property type="evidence" value="ECO:0007669"/>
    <property type="project" value="TreeGrafter"/>
</dbReference>
<organism evidence="9 10">
    <name type="scientific">Periconia macrospinosa</name>
    <dbReference type="NCBI Taxonomy" id="97972"/>
    <lineage>
        <taxon>Eukaryota</taxon>
        <taxon>Fungi</taxon>
        <taxon>Dikarya</taxon>
        <taxon>Ascomycota</taxon>
        <taxon>Pezizomycotina</taxon>
        <taxon>Dothideomycetes</taxon>
        <taxon>Pleosporomycetidae</taxon>
        <taxon>Pleosporales</taxon>
        <taxon>Massarineae</taxon>
        <taxon>Periconiaceae</taxon>
        <taxon>Periconia</taxon>
    </lineage>
</organism>
<dbReference type="GO" id="GO:0009986">
    <property type="term" value="C:cell surface"/>
    <property type="evidence" value="ECO:0007669"/>
    <property type="project" value="TreeGrafter"/>
</dbReference>
<dbReference type="InterPro" id="IPR017853">
    <property type="entry name" value="GH"/>
</dbReference>
<accession>A0A2V1EBD1</accession>
<dbReference type="GO" id="GO:0071555">
    <property type="term" value="P:cell wall organization"/>
    <property type="evidence" value="ECO:0007669"/>
    <property type="project" value="TreeGrafter"/>
</dbReference>
<feature type="region of interest" description="Disordered" evidence="7">
    <location>
        <begin position="112"/>
        <end position="176"/>
    </location>
</feature>
<dbReference type="AlphaFoldDB" id="A0A2V1EBD1"/>
<keyword evidence="10" id="KW-1185">Reference proteome</keyword>
<evidence type="ECO:0000256" key="5">
    <source>
        <dbReference type="ARBA" id="ARBA00022729"/>
    </source>
</evidence>
<sequence>MRISALSGVLVGAAILGGAAGYPLDAKRPLVTEVVYVTVTVGETVIYVDDKGTPIYTTSSERITVTSSSGLQSSTLRSSAVTTTSTAIELTQSGPAESSSFDVSILPSSLPTSSIASDVQATSSPQVTKRPSENTSMPASAQPSTSVAEAPSPSQATPTLQPSSPPKQPDKVTTDRFPLGVTYDTYKGTQDSVQCKTSEEMTAEFEKMKEFGIVRIYGNDCGVIPVAIQQAKKNNQKLMAGIYAPNQRVDDVVNALSDAVNRYNGGDWSIISLVSVENERVNARVVTVAAVHDYTGEAREALSKVGYFGPLGPVETVPAVIDNPELCTNSDLTLVNVHAFFDPNTKAEDAGPFVKREVQRVQEACPNKRVVVTESGWPSQGTSHDKAEVSKSAQIAAINSLKASFDHDLFLFNAFDSPWKTDDQSTWNSERWWGIL</sequence>
<dbReference type="GO" id="GO:0009277">
    <property type="term" value="C:fungal-type cell wall"/>
    <property type="evidence" value="ECO:0007669"/>
    <property type="project" value="TreeGrafter"/>
</dbReference>
<evidence type="ECO:0000313" key="10">
    <source>
        <dbReference type="Proteomes" id="UP000244855"/>
    </source>
</evidence>
<comment type="subcellular location">
    <subcellularLocation>
        <location evidence="1">Secreted</location>
        <location evidence="1">Cell wall</location>
    </subcellularLocation>
</comment>
<keyword evidence="5 8" id="KW-0732">Signal</keyword>
<dbReference type="PANTHER" id="PTHR16631:SF14">
    <property type="entry name" value="FAMILY 17 GLUCOSIDASE SCW10-RELATED"/>
    <property type="match status" value="1"/>
</dbReference>
<dbReference type="SUPFAM" id="SSF51445">
    <property type="entry name" value="(Trans)glycosidases"/>
    <property type="match status" value="1"/>
</dbReference>
<gene>
    <name evidence="9" type="ORF">DM02DRAFT_649315</name>
</gene>
<dbReference type="STRING" id="97972.A0A2V1EBD1"/>
<keyword evidence="3" id="KW-0134">Cell wall</keyword>
<keyword evidence="4" id="KW-0964">Secreted</keyword>
<protein>
    <submittedName>
        <fullName evidence="9">Glycoside hydrolase family 17 protein</fullName>
    </submittedName>
</protein>
<dbReference type="PROSITE" id="PS00587">
    <property type="entry name" value="GLYCOSYL_HYDROL_F17"/>
    <property type="match status" value="1"/>
</dbReference>
<dbReference type="GO" id="GO:0042973">
    <property type="term" value="F:glucan endo-1,3-beta-D-glucosidase activity"/>
    <property type="evidence" value="ECO:0007669"/>
    <property type="project" value="TreeGrafter"/>
</dbReference>